<keyword evidence="3" id="KW-1185">Reference proteome</keyword>
<evidence type="ECO:0000313" key="3">
    <source>
        <dbReference type="Proteomes" id="UP000663832"/>
    </source>
</evidence>
<dbReference type="Proteomes" id="UP000663832">
    <property type="component" value="Unassembled WGS sequence"/>
</dbReference>
<dbReference type="AlphaFoldDB" id="A0A813RMI9"/>
<accession>A0A813RMI9</accession>
<feature type="region of interest" description="Disordered" evidence="1">
    <location>
        <begin position="310"/>
        <end position="351"/>
    </location>
</feature>
<dbReference type="EMBL" id="CAJNOM010000011">
    <property type="protein sequence ID" value="CAF0783218.1"/>
    <property type="molecule type" value="Genomic_DNA"/>
</dbReference>
<reference evidence="2" key="1">
    <citation type="submission" date="2021-02" db="EMBL/GenBank/DDBJ databases">
        <authorList>
            <person name="Nowell W R."/>
        </authorList>
    </citation>
    <scope>NUCLEOTIDE SEQUENCE</scope>
</reference>
<organism evidence="2 3">
    <name type="scientific">Adineta steineri</name>
    <dbReference type="NCBI Taxonomy" id="433720"/>
    <lineage>
        <taxon>Eukaryota</taxon>
        <taxon>Metazoa</taxon>
        <taxon>Spiralia</taxon>
        <taxon>Gnathifera</taxon>
        <taxon>Rotifera</taxon>
        <taxon>Eurotatoria</taxon>
        <taxon>Bdelloidea</taxon>
        <taxon>Adinetida</taxon>
        <taxon>Adinetidae</taxon>
        <taxon>Adineta</taxon>
    </lineage>
</organism>
<evidence type="ECO:0000313" key="2">
    <source>
        <dbReference type="EMBL" id="CAF0783218.1"/>
    </source>
</evidence>
<feature type="compositionally biased region" description="Basic and acidic residues" evidence="1">
    <location>
        <begin position="334"/>
        <end position="351"/>
    </location>
</feature>
<feature type="compositionally biased region" description="Low complexity" evidence="1">
    <location>
        <begin position="310"/>
        <end position="324"/>
    </location>
</feature>
<feature type="region of interest" description="Disordered" evidence="1">
    <location>
        <begin position="163"/>
        <end position="191"/>
    </location>
</feature>
<feature type="compositionally biased region" description="Polar residues" evidence="1">
    <location>
        <begin position="167"/>
        <end position="179"/>
    </location>
</feature>
<protein>
    <submittedName>
        <fullName evidence="2">Uncharacterized protein</fullName>
    </submittedName>
</protein>
<name>A0A813RMI9_9BILA</name>
<gene>
    <name evidence="2" type="ORF">QVE165_LOCUS3280</name>
</gene>
<proteinExistence type="predicted"/>
<comment type="caution">
    <text evidence="2">The sequence shown here is derived from an EMBL/GenBank/DDBJ whole genome shotgun (WGS) entry which is preliminary data.</text>
</comment>
<dbReference type="OrthoDB" id="10025122at2759"/>
<evidence type="ECO:0000256" key="1">
    <source>
        <dbReference type="SAM" id="MobiDB-lite"/>
    </source>
</evidence>
<feature type="compositionally biased region" description="Basic and acidic residues" evidence="1">
    <location>
        <begin position="181"/>
        <end position="191"/>
    </location>
</feature>
<sequence length="480" mass="54735">MHICSDPLEVIHSDRSTQPWCTPYVSNNYDRRNILNASLCAKSKLIQRLQHKIDLYQTPTSNDAHQILRHLTKVVQQHAPNFVFNEIFPYNTHEQINSSLQNIQQDTLPIASSVASTSQSSSLSQQVVTKKVTDEHLLSKYSSHHSPNLSMHSRQINEGSKQFLPTHDQQSLSRVNANNLDKIKNKSDEDLDHRSSMVMSIPVPSMFSTSHLSDQQVLNNQLRQTTSDMLTIGSHHDSSALTLSTPKNSDRHLENDRIISAIDLKSSNIVLPSHNQQEIDRISLTKQISSAKPSSTSSINDYRQEELSTLSSSSSILRSPSIKSQHPLPTYDENISRNERKNNYQDQSHRIINDDKLTKPISWVDKLEKKFSRKYLNTTPFNDISSKNISHIYIDDKKRIDLDHLNMREAINVLEVDLINEAFQALINKKKDHRQNGLMRILTAPSRCCRTCRTQRRLATAAQRSIDIAIKSIKMPSINN</sequence>